<keyword evidence="3" id="KW-1185">Reference proteome</keyword>
<gene>
    <name evidence="2" type="ORF">LOC62_07G008947</name>
</gene>
<proteinExistence type="predicted"/>
<protein>
    <submittedName>
        <fullName evidence="2">Uncharacterized protein</fullName>
    </submittedName>
</protein>
<dbReference type="GeneID" id="87812111"/>
<evidence type="ECO:0000313" key="2">
    <source>
        <dbReference type="EMBL" id="WOO85448.1"/>
    </source>
</evidence>
<evidence type="ECO:0000313" key="3">
    <source>
        <dbReference type="Proteomes" id="UP000827549"/>
    </source>
</evidence>
<accession>A0AAF0YKP7</accession>
<evidence type="ECO:0000256" key="1">
    <source>
        <dbReference type="SAM" id="SignalP"/>
    </source>
</evidence>
<feature type="signal peptide" evidence="1">
    <location>
        <begin position="1"/>
        <end position="18"/>
    </location>
</feature>
<organism evidence="2 3">
    <name type="scientific">Vanrija pseudolonga</name>
    <dbReference type="NCBI Taxonomy" id="143232"/>
    <lineage>
        <taxon>Eukaryota</taxon>
        <taxon>Fungi</taxon>
        <taxon>Dikarya</taxon>
        <taxon>Basidiomycota</taxon>
        <taxon>Agaricomycotina</taxon>
        <taxon>Tremellomycetes</taxon>
        <taxon>Trichosporonales</taxon>
        <taxon>Trichosporonaceae</taxon>
        <taxon>Vanrija</taxon>
    </lineage>
</organism>
<dbReference type="Proteomes" id="UP000827549">
    <property type="component" value="Chromosome 7"/>
</dbReference>
<feature type="chain" id="PRO_5041944239" evidence="1">
    <location>
        <begin position="19"/>
        <end position="154"/>
    </location>
</feature>
<dbReference type="AlphaFoldDB" id="A0AAF0YKP7"/>
<reference evidence="2" key="1">
    <citation type="submission" date="2023-10" db="EMBL/GenBank/DDBJ databases">
        <authorList>
            <person name="Noh H."/>
        </authorList>
    </citation>
    <scope>NUCLEOTIDE SEQUENCE</scope>
    <source>
        <strain evidence="2">DUCC4014</strain>
    </source>
</reference>
<dbReference type="RefSeq" id="XP_062631474.1">
    <property type="nucleotide sequence ID" value="XM_062775490.1"/>
</dbReference>
<dbReference type="EMBL" id="CP086720">
    <property type="protein sequence ID" value="WOO85448.1"/>
    <property type="molecule type" value="Genomic_DNA"/>
</dbReference>
<name>A0AAF0YKP7_9TREE</name>
<keyword evidence="1" id="KW-0732">Signal</keyword>
<sequence length="154" mass="16130">MLPAILTALALLASTTTARFLVPQPKPAVKPRDDTYFQINYYSDSSCQNYVADFAGYMSSPFVYSGDGGGIYAGSFIVVNMGTWTQTLDVNGQTVFDISGCPSGSSAPNQIGACFPLGVSVGAESVQYGSCNMPMSSTVILPRTWATLPTGLAG</sequence>